<keyword evidence="3" id="KW-1185">Reference proteome</keyword>
<feature type="compositionally biased region" description="Low complexity" evidence="1">
    <location>
        <begin position="227"/>
        <end position="239"/>
    </location>
</feature>
<dbReference type="RefSeq" id="XP_003285504.1">
    <property type="nucleotide sequence ID" value="XM_003285456.1"/>
</dbReference>
<feature type="region of interest" description="Disordered" evidence="1">
    <location>
        <begin position="327"/>
        <end position="370"/>
    </location>
</feature>
<gene>
    <name evidence="2" type="ORF">DICPUDRAFT_97062</name>
</gene>
<dbReference type="InterPro" id="IPR001005">
    <property type="entry name" value="SANT/Myb"/>
</dbReference>
<dbReference type="PANTHER" id="PTHR22705:SF2">
    <property type="entry name" value="MYB-LIKE PROTEIN Y"/>
    <property type="match status" value="1"/>
</dbReference>
<sequence>MPDNLEIIRLNKDEEFEYFVNYKKTFHKWSLEEHSIFTKATLEYDILKIDQLNEILKVINQYNQNIGSKQRTQEELNIHIKVYQNYLNKQQTLRTPLSGNLALNTSGGSSQSSTNNNLNTGINTGNPITNNSLSLLNNVHSVNSSIMNNDMFLNNMITNNYFSIINSLDNTTGSNPTSIKDVSSNNPLLQKNQPIKLASRAISPQQSPILTSKPITTAVSLPPLPTNRSNDNNEINNSNFAPELNKKDLKILKEPWTAEDQKKFEVALVKYPSSRFSSVSRWQMVGKEVGITPKAAALRYNQMLSQLMPKKPLGLSNSSLPITIASTITTTSTTPEKDSSLGKRTRRTSGSKESPLKKEKTSHETEGSIIQSPQDTNILNSNEIEDLLSKNDSLLEQMKANIMKNENPSIPNLNEIIDNINNSIKMTEKWKSTNSMPPLPLKVNDMIVKMLSPKTNLTHQPTNNPFNLLNKANITPTTNLSKRGLSKNAEEWNLVYDEE</sequence>
<evidence type="ECO:0000313" key="3">
    <source>
        <dbReference type="Proteomes" id="UP000001064"/>
    </source>
</evidence>
<feature type="compositionally biased region" description="Basic and acidic residues" evidence="1">
    <location>
        <begin position="354"/>
        <end position="366"/>
    </location>
</feature>
<reference evidence="3" key="1">
    <citation type="journal article" date="2011" name="Genome Biol.">
        <title>Comparative genomics of the social amoebae Dictyostelium discoideum and Dictyostelium purpureum.</title>
        <authorList>
            <consortium name="US DOE Joint Genome Institute (JGI-PGF)"/>
            <person name="Sucgang R."/>
            <person name="Kuo A."/>
            <person name="Tian X."/>
            <person name="Salerno W."/>
            <person name="Parikh A."/>
            <person name="Feasley C.L."/>
            <person name="Dalin E."/>
            <person name="Tu H."/>
            <person name="Huang E."/>
            <person name="Barry K."/>
            <person name="Lindquist E."/>
            <person name="Shapiro H."/>
            <person name="Bruce D."/>
            <person name="Schmutz J."/>
            <person name="Salamov A."/>
            <person name="Fey P."/>
            <person name="Gaudet P."/>
            <person name="Anjard C."/>
            <person name="Babu M.M."/>
            <person name="Basu S."/>
            <person name="Bushmanova Y."/>
            <person name="van der Wel H."/>
            <person name="Katoh-Kurasawa M."/>
            <person name="Dinh C."/>
            <person name="Coutinho P.M."/>
            <person name="Saito T."/>
            <person name="Elias M."/>
            <person name="Schaap P."/>
            <person name="Kay R.R."/>
            <person name="Henrissat B."/>
            <person name="Eichinger L."/>
            <person name="Rivero F."/>
            <person name="Putnam N.H."/>
            <person name="West C.M."/>
            <person name="Loomis W.F."/>
            <person name="Chisholm R.L."/>
            <person name="Shaulsky G."/>
            <person name="Strassmann J.E."/>
            <person name="Queller D.C."/>
            <person name="Kuspa A."/>
            <person name="Grigoriev I.V."/>
        </authorList>
    </citation>
    <scope>NUCLEOTIDE SEQUENCE [LARGE SCALE GENOMIC DNA]</scope>
    <source>
        <strain evidence="3">QSDP1</strain>
    </source>
</reference>
<dbReference type="OMA" id="KREPTIH"/>
<dbReference type="AlphaFoldDB" id="F0ZDL3"/>
<dbReference type="InParanoid" id="F0ZDL3"/>
<dbReference type="eggNOG" id="ENOG502RDT5">
    <property type="taxonomic scope" value="Eukaryota"/>
</dbReference>
<dbReference type="KEGG" id="dpp:DICPUDRAFT_97062"/>
<feature type="region of interest" description="Disordered" evidence="1">
    <location>
        <begin position="213"/>
        <end position="241"/>
    </location>
</feature>
<dbReference type="FunCoup" id="F0ZDL3">
    <property type="interactions" value="743"/>
</dbReference>
<dbReference type="CDD" id="cd00167">
    <property type="entry name" value="SANT"/>
    <property type="match status" value="1"/>
</dbReference>
<dbReference type="EMBL" id="GL870987">
    <property type="protein sequence ID" value="EGC37933.1"/>
    <property type="molecule type" value="Genomic_DNA"/>
</dbReference>
<protein>
    <recommendedName>
        <fullName evidence="4">Myb-like domain-containing protein</fullName>
    </recommendedName>
</protein>
<accession>F0ZDL3</accession>
<dbReference type="GeneID" id="10503051"/>
<dbReference type="Proteomes" id="UP000001064">
    <property type="component" value="Unassembled WGS sequence"/>
</dbReference>
<evidence type="ECO:0000256" key="1">
    <source>
        <dbReference type="SAM" id="MobiDB-lite"/>
    </source>
</evidence>
<dbReference type="PANTHER" id="PTHR22705">
    <property type="entry name" value="ZINC FINGER, ZZ DOMAIN CONTAINING 3"/>
    <property type="match status" value="1"/>
</dbReference>
<dbReference type="InterPro" id="IPR009057">
    <property type="entry name" value="Homeodomain-like_sf"/>
</dbReference>
<dbReference type="VEuPathDB" id="AmoebaDB:DICPUDRAFT_97062"/>
<evidence type="ECO:0008006" key="4">
    <source>
        <dbReference type="Google" id="ProtNLM"/>
    </source>
</evidence>
<dbReference type="InterPro" id="IPR037830">
    <property type="entry name" value="ZZZ3"/>
</dbReference>
<organism evidence="2 3">
    <name type="scientific">Dictyostelium purpureum</name>
    <name type="common">Slime mold</name>
    <dbReference type="NCBI Taxonomy" id="5786"/>
    <lineage>
        <taxon>Eukaryota</taxon>
        <taxon>Amoebozoa</taxon>
        <taxon>Evosea</taxon>
        <taxon>Eumycetozoa</taxon>
        <taxon>Dictyostelia</taxon>
        <taxon>Dictyosteliales</taxon>
        <taxon>Dictyosteliaceae</taxon>
        <taxon>Dictyostelium</taxon>
    </lineage>
</organism>
<dbReference type="OrthoDB" id="19768at2759"/>
<dbReference type="SUPFAM" id="SSF46689">
    <property type="entry name" value="Homeodomain-like"/>
    <property type="match status" value="1"/>
</dbReference>
<dbReference type="Gene3D" id="1.10.10.60">
    <property type="entry name" value="Homeodomain-like"/>
    <property type="match status" value="1"/>
</dbReference>
<name>F0ZDL3_DICPU</name>
<proteinExistence type="predicted"/>
<evidence type="ECO:0000313" key="2">
    <source>
        <dbReference type="EMBL" id="EGC37933.1"/>
    </source>
</evidence>